<evidence type="ECO:0000313" key="1">
    <source>
        <dbReference type="EMBL" id="CAG8639376.1"/>
    </source>
</evidence>
<dbReference type="Proteomes" id="UP000789860">
    <property type="component" value="Unassembled WGS sequence"/>
</dbReference>
<accession>A0ACA9NCE1</accession>
<organism evidence="1 2">
    <name type="scientific">Scutellospora calospora</name>
    <dbReference type="NCBI Taxonomy" id="85575"/>
    <lineage>
        <taxon>Eukaryota</taxon>
        <taxon>Fungi</taxon>
        <taxon>Fungi incertae sedis</taxon>
        <taxon>Mucoromycota</taxon>
        <taxon>Glomeromycotina</taxon>
        <taxon>Glomeromycetes</taxon>
        <taxon>Diversisporales</taxon>
        <taxon>Gigasporaceae</taxon>
        <taxon>Scutellospora</taxon>
    </lineage>
</organism>
<gene>
    <name evidence="1" type="ORF">SCALOS_LOCUS8266</name>
</gene>
<feature type="non-terminal residue" evidence="1">
    <location>
        <position position="1"/>
    </location>
</feature>
<protein>
    <submittedName>
        <fullName evidence="1">8942_t:CDS:1</fullName>
    </submittedName>
</protein>
<dbReference type="EMBL" id="CAJVPM010021280">
    <property type="protein sequence ID" value="CAG8639376.1"/>
    <property type="molecule type" value="Genomic_DNA"/>
</dbReference>
<proteinExistence type="predicted"/>
<sequence length="311" mass="37651">KSHESNQTKYDKLEKNNIKEPPWTNPYGNLSPPSHSWNDRYHDEKYQIYYERYHDDWNKERSIYNYWNKFSPKHQSRDPYKDPYRDLSSSGHHYAQYYRPHREEPRFNQWKNVEKNSYKHNNYNALPLKHYGPFPNKFHSDFLDNQLYHYYKLLSPLPQHSISCDNSLLPPKLSTDNRKDIKQNNSNFNNYKDCNNVKKDEPFKTIEPVKTVESIKKINLEKKVESIKKINLEKKGESIKKTNSETKVESITKIEQTNLKEQINNRSRESRFEKYRELVKNRRRNAPFFITREDAPNLSEIQRIALELLFL</sequence>
<keyword evidence="2" id="KW-1185">Reference proteome</keyword>
<reference evidence="1" key="1">
    <citation type="submission" date="2021-06" db="EMBL/GenBank/DDBJ databases">
        <authorList>
            <person name="Kallberg Y."/>
            <person name="Tangrot J."/>
            <person name="Rosling A."/>
        </authorList>
    </citation>
    <scope>NUCLEOTIDE SEQUENCE</scope>
    <source>
        <strain evidence="1">AU212A</strain>
    </source>
</reference>
<comment type="caution">
    <text evidence="1">The sequence shown here is derived from an EMBL/GenBank/DDBJ whole genome shotgun (WGS) entry which is preliminary data.</text>
</comment>
<name>A0ACA9NCE1_9GLOM</name>
<evidence type="ECO:0000313" key="2">
    <source>
        <dbReference type="Proteomes" id="UP000789860"/>
    </source>
</evidence>